<evidence type="ECO:0000313" key="6">
    <source>
        <dbReference type="EMBL" id="KAF9891702.1"/>
    </source>
</evidence>
<dbReference type="InterPro" id="IPR019442">
    <property type="entry name" value="THADA/TRM732_DUF2428"/>
</dbReference>
<evidence type="ECO:0000313" key="7">
    <source>
        <dbReference type="Proteomes" id="UP001194746"/>
    </source>
</evidence>
<dbReference type="InterPro" id="IPR056843">
    <property type="entry name" value="THADA-like_TPR"/>
</dbReference>
<accession>A0AAD4GWB3</accession>
<proteinExistence type="inferred from homology"/>
<dbReference type="Pfam" id="PF10350">
    <property type="entry name" value="DUF2428"/>
    <property type="match status" value="1"/>
</dbReference>
<dbReference type="GO" id="GO:0005829">
    <property type="term" value="C:cytosol"/>
    <property type="evidence" value="ECO:0007669"/>
    <property type="project" value="TreeGrafter"/>
</dbReference>
<dbReference type="InterPro" id="IPR016024">
    <property type="entry name" value="ARM-type_fold"/>
</dbReference>
<dbReference type="EMBL" id="VCAU01000017">
    <property type="protein sequence ID" value="KAF9891702.1"/>
    <property type="molecule type" value="Genomic_DNA"/>
</dbReference>
<comment type="similarity">
    <text evidence="1">Belongs to the THADA family.</text>
</comment>
<dbReference type="Pfam" id="PF25150">
    <property type="entry name" value="TPR_Trm732"/>
    <property type="match status" value="1"/>
</dbReference>
<evidence type="ECO:0000259" key="4">
    <source>
        <dbReference type="Pfam" id="PF25150"/>
    </source>
</evidence>
<protein>
    <recommendedName>
        <fullName evidence="8">DUF2428 domain-containing protein</fullName>
    </recommendedName>
</protein>
<reference evidence="6" key="2">
    <citation type="submission" date="2020-02" db="EMBL/GenBank/DDBJ databases">
        <authorList>
            <person name="Gilchrist C.L.M."/>
            <person name="Chooi Y.-H."/>
        </authorList>
    </citation>
    <scope>NUCLEOTIDE SEQUENCE</scope>
    <source>
        <strain evidence="6">MST-FP2251</strain>
    </source>
</reference>
<feature type="domain" description="tRNA (32-2'-O)-methyltransferase regulator THADA-like TPR repeats region" evidence="4">
    <location>
        <begin position="279"/>
        <end position="567"/>
    </location>
</feature>
<dbReference type="PANTHER" id="PTHR14387">
    <property type="entry name" value="THADA/DEATH RECEPTOR INTERACTING PROTEIN"/>
    <property type="match status" value="1"/>
</dbReference>
<evidence type="ECO:0000259" key="5">
    <source>
        <dbReference type="Pfam" id="PF25151"/>
    </source>
</evidence>
<dbReference type="Pfam" id="PF25151">
    <property type="entry name" value="TPR_Trm732_C"/>
    <property type="match status" value="1"/>
</dbReference>
<sequence length="1649" mass="182915">MDVQSGSDGQDGAGHPFVENISREIQVLSEETLKQLRKGPLVKKVNRFWGCLFKTYATASTSQTHTTASCNGISSFLDTATVSKVETTRQLAFSEDTWISVFEVYMTRSKDSKPKPMKQVLESLIGLLAKNPQAASRDSIRSKVADIIIPGIILGEPRARLKASLTALEALLRKSAILPTGMISLVQNWLLQNPTKWVTLLEPDCKALSINLNQYLQQAPATDLQRVTADILLLRLLNQTQNMEISAAAGDCISIFFQKLKSQAGAEESSRDKARGLVSVWAAPVRHMILQDMQSLDSMSNYVLQPLFSIDSEGFRRFVDGLHLNSLLTADMTNAPLAEFTLLFASLHMAKKIGLVHEDHYFSRAGASNDKSDTALVLDSAVLGQFLFHREFSIRIAALSLLITAPVATKPVSFATMKAVLKGLPSMHAESNSYSRGEILSLVRKFIIRLKGGILSQAEDWGETIPLPKKQQANVARDESETHASLREYIEFLKSDLRPTATYPRHITALRSLNLLLDSGLDARFPGSGASKPDGVVPKWKSHMDVFDPSLLRLLVDLLLDPYDDVRATAMAIVKQFPMEISLGNLRSPSGGDTTCPQIIDALYKAEQLASNTSRADHADCVARLYQIVFSAALPATSQETAQWWDTKWSVVDTILKKLESKLSVVGGLFNASMRDAPLHGYISALRYIVLMPNFYVLVSEKGSSNFADWRLVHSRIVAVCDRIWNEVKPILCIDSPEGHTDDPAEELGVGPKDILSYSWRGLRESSLLLYATIMNESYGPKGEEGLSWADFEKIGSMSFTQLAELRHRGAFSTVSQTFATCCLRCGKSKDPQISALPEHWYEEARKIIFESASKLTRRSAGLPALATGILHSKPGGPLFQKVIHELHKIAHLPAEEDSQNKAVELPQVHAINCLKDIFTNNRLGPHTEPFMMSGLNLSAERIGSPIWDLRNSGMMLFRALLNRMCRTGSGVGFGGVSGSEPGGRISFGKYPGLIELLSGLLTSKERNSADHGDHAIITERVFPALELLAEKVPNVYGIDDTMLRGLVRDQLKSPVWGMREHAARVYASLMHPAEIVKNVEELIDIDQDAQSQDYLHGKALCIKYSLRRLSLAYFSLWKEQIHEVSALLRKLFTALFPRAESPFVATALLEILSDAVEKAVESEQEEKLLITLTYIYDVHGLHDILENLFNSSSPSWKFLSTTRASSLLRRALSWVAILQAFIEGEVIEVEPFLNTVSKFDSNVGTWLLGKIQDTFGVQKRHHATLLSIYSSVILGDYPEEVKSSATVYIADVLSSRLSLETEKFTDISLPWEALDKYINSDHDGLVWNRDRSDAALHLQGCLLAAKDITNSAEITPNDVHRWTTKLRFAMEEETEYTTRSAAMVSLRAFGPSLRTGDKPPRMDQMFLDIYLVLYDMLNDDDDELRDVAASTASWVLSYSSVSPKGSVILSPLNASEALSQFIADNYSESSLLRAKAIRYITGQGPRINGSTHRTQLTPVSTIVAELMKDSTILFEEEKQNLFIENVREIDLWSLRLRRLSATAFSEQSARDICKWAIDGISCLSQIASSQSGHDGLMGWASKSEMYCLGIRLISLAAVLVSKDFTASVYIGESQNILKAKLEDFLQKGKAALVRDDWLVRVQHALDSA</sequence>
<keyword evidence="2" id="KW-0819">tRNA processing</keyword>
<name>A0AAD4GWB3_ASPNN</name>
<reference evidence="6" key="1">
    <citation type="journal article" date="2019" name="Beilstein J. Org. Chem.">
        <title>Nanangenines: drimane sesquiterpenoids as the dominant metabolite cohort of a novel Australian fungus, Aspergillus nanangensis.</title>
        <authorList>
            <person name="Lacey H.J."/>
            <person name="Gilchrist C.L.M."/>
            <person name="Crombie A."/>
            <person name="Kalaitzis J.A."/>
            <person name="Vuong D."/>
            <person name="Rutledge P.J."/>
            <person name="Turner P."/>
            <person name="Pitt J.I."/>
            <person name="Lacey E."/>
            <person name="Chooi Y.H."/>
            <person name="Piggott A.M."/>
        </authorList>
    </citation>
    <scope>NUCLEOTIDE SEQUENCE</scope>
    <source>
        <strain evidence="6">MST-FP2251</strain>
    </source>
</reference>
<organism evidence="6 7">
    <name type="scientific">Aspergillus nanangensis</name>
    <dbReference type="NCBI Taxonomy" id="2582783"/>
    <lineage>
        <taxon>Eukaryota</taxon>
        <taxon>Fungi</taxon>
        <taxon>Dikarya</taxon>
        <taxon>Ascomycota</taxon>
        <taxon>Pezizomycotina</taxon>
        <taxon>Eurotiomycetes</taxon>
        <taxon>Eurotiomycetidae</taxon>
        <taxon>Eurotiales</taxon>
        <taxon>Aspergillaceae</taxon>
        <taxon>Aspergillus</taxon>
        <taxon>Aspergillus subgen. Circumdati</taxon>
    </lineage>
</organism>
<feature type="domain" description="DUF2428" evidence="3">
    <location>
        <begin position="713"/>
        <end position="948"/>
    </location>
</feature>
<dbReference type="InterPro" id="IPR051954">
    <property type="entry name" value="tRNA_methyltransferase_THADA"/>
</dbReference>
<dbReference type="InterPro" id="IPR056842">
    <property type="entry name" value="THADA-like_TPR_C"/>
</dbReference>
<dbReference type="SUPFAM" id="SSF48371">
    <property type="entry name" value="ARM repeat"/>
    <property type="match status" value="1"/>
</dbReference>
<dbReference type="Proteomes" id="UP001194746">
    <property type="component" value="Unassembled WGS sequence"/>
</dbReference>
<evidence type="ECO:0008006" key="8">
    <source>
        <dbReference type="Google" id="ProtNLM"/>
    </source>
</evidence>
<evidence type="ECO:0000256" key="1">
    <source>
        <dbReference type="ARBA" id="ARBA00010409"/>
    </source>
</evidence>
<dbReference type="Pfam" id="PF26523">
    <property type="entry name" value="Trm732_C"/>
    <property type="match status" value="1"/>
</dbReference>
<keyword evidence="7" id="KW-1185">Reference proteome</keyword>
<evidence type="ECO:0000259" key="3">
    <source>
        <dbReference type="Pfam" id="PF10350"/>
    </source>
</evidence>
<dbReference type="PANTHER" id="PTHR14387:SF0">
    <property type="entry name" value="DUF2428 DOMAIN-CONTAINING PROTEIN"/>
    <property type="match status" value="1"/>
</dbReference>
<feature type="domain" description="tRNA (32-2'-O)-methyltransferase regulator THADA-like C-terminal TPR repeats region" evidence="5">
    <location>
        <begin position="951"/>
        <end position="1105"/>
    </location>
</feature>
<dbReference type="GO" id="GO:0030488">
    <property type="term" value="P:tRNA methylation"/>
    <property type="evidence" value="ECO:0007669"/>
    <property type="project" value="TreeGrafter"/>
</dbReference>
<comment type="caution">
    <text evidence="6">The sequence shown here is derived from an EMBL/GenBank/DDBJ whole genome shotgun (WGS) entry which is preliminary data.</text>
</comment>
<gene>
    <name evidence="6" type="ORF">FE257_003714</name>
</gene>
<evidence type="ECO:0000256" key="2">
    <source>
        <dbReference type="ARBA" id="ARBA00022694"/>
    </source>
</evidence>